<evidence type="ECO:0000256" key="4">
    <source>
        <dbReference type="ARBA" id="ARBA00023128"/>
    </source>
</evidence>
<name>A0AAE0U4A4_9PEZI</name>
<protein>
    <submittedName>
        <fullName evidence="8">ATP synthase regulation protein NCA2-domain-containing protein</fullName>
    </submittedName>
</protein>
<keyword evidence="2 7" id="KW-0812">Transmembrane</keyword>
<feature type="transmembrane region" description="Helical" evidence="7">
    <location>
        <begin position="411"/>
        <end position="430"/>
    </location>
</feature>
<reference evidence="8" key="1">
    <citation type="journal article" date="2023" name="Mol. Phylogenet. Evol.">
        <title>Genome-scale phylogeny and comparative genomics of the fungal order Sordariales.</title>
        <authorList>
            <person name="Hensen N."/>
            <person name="Bonometti L."/>
            <person name="Westerberg I."/>
            <person name="Brannstrom I.O."/>
            <person name="Guillou S."/>
            <person name="Cros-Aarteil S."/>
            <person name="Calhoun S."/>
            <person name="Haridas S."/>
            <person name="Kuo A."/>
            <person name="Mondo S."/>
            <person name="Pangilinan J."/>
            <person name="Riley R."/>
            <person name="LaButti K."/>
            <person name="Andreopoulos B."/>
            <person name="Lipzen A."/>
            <person name="Chen C."/>
            <person name="Yan M."/>
            <person name="Daum C."/>
            <person name="Ng V."/>
            <person name="Clum A."/>
            <person name="Steindorff A."/>
            <person name="Ohm R.A."/>
            <person name="Martin F."/>
            <person name="Silar P."/>
            <person name="Natvig D.O."/>
            <person name="Lalanne C."/>
            <person name="Gautier V."/>
            <person name="Ament-Velasquez S.L."/>
            <person name="Kruys A."/>
            <person name="Hutchinson M.I."/>
            <person name="Powell A.J."/>
            <person name="Barry K."/>
            <person name="Miller A.N."/>
            <person name="Grigoriev I.V."/>
            <person name="Debuchy R."/>
            <person name="Gladieux P."/>
            <person name="Hiltunen Thoren M."/>
            <person name="Johannesson H."/>
        </authorList>
    </citation>
    <scope>NUCLEOTIDE SEQUENCE</scope>
    <source>
        <strain evidence="8">CBS 232.78</strain>
    </source>
</reference>
<accession>A0AAE0U4A4</accession>
<dbReference type="EMBL" id="JAULSW010000002">
    <property type="protein sequence ID" value="KAK3390411.1"/>
    <property type="molecule type" value="Genomic_DNA"/>
</dbReference>
<keyword evidence="9" id="KW-1185">Reference proteome</keyword>
<gene>
    <name evidence="8" type="ORF">B0H63DRAFT_410286</name>
</gene>
<proteinExistence type="predicted"/>
<dbReference type="PANTHER" id="PTHR28234">
    <property type="entry name" value="NUCLEAR CONTROL OF ATPASE PROTEIN 2"/>
    <property type="match status" value="1"/>
</dbReference>
<evidence type="ECO:0000256" key="6">
    <source>
        <dbReference type="SAM" id="MobiDB-lite"/>
    </source>
</evidence>
<dbReference type="PANTHER" id="PTHR28234:SF1">
    <property type="entry name" value="NUCLEAR CONTROL OF ATPASE PROTEIN 2"/>
    <property type="match status" value="1"/>
</dbReference>
<evidence type="ECO:0000256" key="1">
    <source>
        <dbReference type="ARBA" id="ARBA00004225"/>
    </source>
</evidence>
<reference evidence="8" key="2">
    <citation type="submission" date="2023-06" db="EMBL/GenBank/DDBJ databases">
        <authorList>
            <consortium name="Lawrence Berkeley National Laboratory"/>
            <person name="Haridas S."/>
            <person name="Hensen N."/>
            <person name="Bonometti L."/>
            <person name="Westerberg I."/>
            <person name="Brannstrom I.O."/>
            <person name="Guillou S."/>
            <person name="Cros-Aarteil S."/>
            <person name="Calhoun S."/>
            <person name="Kuo A."/>
            <person name="Mondo S."/>
            <person name="Pangilinan J."/>
            <person name="Riley R."/>
            <person name="LaButti K."/>
            <person name="Andreopoulos B."/>
            <person name="Lipzen A."/>
            <person name="Chen C."/>
            <person name="Yanf M."/>
            <person name="Daum C."/>
            <person name="Ng V."/>
            <person name="Clum A."/>
            <person name="Steindorff A."/>
            <person name="Ohm R."/>
            <person name="Martin F."/>
            <person name="Silar P."/>
            <person name="Natvig D."/>
            <person name="Lalanne C."/>
            <person name="Gautier V."/>
            <person name="Ament-velasquez S.L."/>
            <person name="Kruys A."/>
            <person name="Hutchinson M.I."/>
            <person name="Powell A.J."/>
            <person name="Barry K."/>
            <person name="Miller A.N."/>
            <person name="Grigoriev I.V."/>
            <person name="Debuchy R."/>
            <person name="Gladieux P."/>
            <person name="Thoren M.H."/>
            <person name="Johannesson H."/>
        </authorList>
    </citation>
    <scope>NUCLEOTIDE SEQUENCE</scope>
    <source>
        <strain evidence="8">CBS 232.78</strain>
    </source>
</reference>
<keyword evidence="5 7" id="KW-0472">Membrane</keyword>
<organism evidence="8 9">
    <name type="scientific">Podospora didyma</name>
    <dbReference type="NCBI Taxonomy" id="330526"/>
    <lineage>
        <taxon>Eukaryota</taxon>
        <taxon>Fungi</taxon>
        <taxon>Dikarya</taxon>
        <taxon>Ascomycota</taxon>
        <taxon>Pezizomycotina</taxon>
        <taxon>Sordariomycetes</taxon>
        <taxon>Sordariomycetidae</taxon>
        <taxon>Sordariales</taxon>
        <taxon>Podosporaceae</taxon>
        <taxon>Podospora</taxon>
    </lineage>
</organism>
<feature type="transmembrane region" description="Helical" evidence="7">
    <location>
        <begin position="581"/>
        <end position="602"/>
    </location>
</feature>
<evidence type="ECO:0000256" key="5">
    <source>
        <dbReference type="ARBA" id="ARBA00023136"/>
    </source>
</evidence>
<evidence type="ECO:0000256" key="2">
    <source>
        <dbReference type="ARBA" id="ARBA00022692"/>
    </source>
</evidence>
<dbReference type="AlphaFoldDB" id="A0AAE0U4A4"/>
<dbReference type="GO" id="GO:0005741">
    <property type="term" value="C:mitochondrial outer membrane"/>
    <property type="evidence" value="ECO:0007669"/>
    <property type="project" value="TreeGrafter"/>
</dbReference>
<sequence length="709" mass="80073">MYHCLGMSTHTQLIPWNSLLTLVFVASSKLRRLSVQVDLVSVVHQPAPEEFEAEDLRHDGGPAALAASSALSSLRVNELLHIVKSLSSSSASGQSLPAERIVGLLSQAGLTDVQHVPVNQVQAKAQAESDIEWLLVSKATVQTYGILMNTFLDQIIPLSDDTWYWDEVLGSYSHSALFTLQTSPLRMWSWSQEVYHESLSRFRRLNQRLTTRQSASDGEAESEQSQSNIPDATPVGRSLSTQWRQFYGIVKESVAERSMLDMRRKMFSRVDICRSEARKKRDKLRRLREMTATGLGMMMDEGLDFTSSLEEGADDQEWKGVLERSVVLMDMILRNILVPDLGLSEFEDKVFTGVEEDPELAAQADFFAAYERPAVIGRRLVEILSTALPDHINAMSRLARKNGRPSKMVRYWPAAVVLLVSSSTVLRILVNRRDDIINWIQDLGTTTRDFWLNWVVEPVRKIIGTIRHDTNSEIALMSRDSLKADRDSLERMVVEFSRDNPSIAVGTPTITDNQIADIRSKVREGDVTPVLRAFEKDLRQPFVGAIRGDLVRSLLIQVQKTKVDLEVAISGIDALLKSQELVFGFVGLTPGILVSIGVFQYLRSVFGSRRGIQQGHKARRSVRVLRKIDRILSEARPATNNLISYKDHGLLICEVHVLRRLARSVLPGDIEKEFIEDLDELAYLKGIPVQMRALDRIRWAYAEWLSRMR</sequence>
<evidence type="ECO:0000313" key="9">
    <source>
        <dbReference type="Proteomes" id="UP001285441"/>
    </source>
</evidence>
<evidence type="ECO:0000256" key="3">
    <source>
        <dbReference type="ARBA" id="ARBA00022989"/>
    </source>
</evidence>
<keyword evidence="3 7" id="KW-1133">Transmembrane helix</keyword>
<keyword evidence="4" id="KW-0496">Mitochondrion</keyword>
<comment type="caution">
    <text evidence="8">The sequence shown here is derived from an EMBL/GenBank/DDBJ whole genome shotgun (WGS) entry which is preliminary data.</text>
</comment>
<evidence type="ECO:0000256" key="7">
    <source>
        <dbReference type="SAM" id="Phobius"/>
    </source>
</evidence>
<comment type="subcellular location">
    <subcellularLocation>
        <location evidence="1">Mitochondrion membrane</location>
        <topology evidence="1">Multi-pass membrane protein</topology>
    </subcellularLocation>
</comment>
<dbReference type="InterPro" id="IPR013946">
    <property type="entry name" value="NCA2-like"/>
</dbReference>
<dbReference type="Pfam" id="PF08637">
    <property type="entry name" value="NCA2"/>
    <property type="match status" value="1"/>
</dbReference>
<evidence type="ECO:0000313" key="8">
    <source>
        <dbReference type="EMBL" id="KAK3390411.1"/>
    </source>
</evidence>
<feature type="region of interest" description="Disordered" evidence="6">
    <location>
        <begin position="210"/>
        <end position="236"/>
    </location>
</feature>
<dbReference type="Proteomes" id="UP001285441">
    <property type="component" value="Unassembled WGS sequence"/>
</dbReference>